<reference evidence="2" key="1">
    <citation type="journal article" date="2019" name="Plant Biotechnol. J.">
        <title>Genome sequencing of the Australian wild diploid species Gossypium australe highlights disease resistance and delayed gland morphogenesis.</title>
        <authorList>
            <person name="Cai Y."/>
            <person name="Cai X."/>
            <person name="Wang Q."/>
            <person name="Wang P."/>
            <person name="Zhang Y."/>
            <person name="Cai C."/>
            <person name="Xu Y."/>
            <person name="Wang K."/>
            <person name="Zhou Z."/>
            <person name="Wang C."/>
            <person name="Geng S."/>
            <person name="Li B."/>
            <person name="Dong Q."/>
            <person name="Hou Y."/>
            <person name="Wang H."/>
            <person name="Ai P."/>
            <person name="Liu Z."/>
            <person name="Yi F."/>
            <person name="Sun M."/>
            <person name="An G."/>
            <person name="Cheng J."/>
            <person name="Zhang Y."/>
            <person name="Shi Q."/>
            <person name="Xie Y."/>
            <person name="Shi X."/>
            <person name="Chang Y."/>
            <person name="Huang F."/>
            <person name="Chen Y."/>
            <person name="Hong S."/>
            <person name="Mi L."/>
            <person name="Sun Q."/>
            <person name="Zhang L."/>
            <person name="Zhou B."/>
            <person name="Peng R."/>
            <person name="Zhang X."/>
            <person name="Liu F."/>
        </authorList>
    </citation>
    <scope>NUCLEOTIDE SEQUENCE [LARGE SCALE GENOMIC DNA]</scope>
    <source>
        <strain evidence="2">cv. PA1801</strain>
    </source>
</reference>
<name>A0A5B6WFJ3_9ROSI</name>
<organism evidence="1 2">
    <name type="scientific">Gossypium australe</name>
    <dbReference type="NCBI Taxonomy" id="47621"/>
    <lineage>
        <taxon>Eukaryota</taxon>
        <taxon>Viridiplantae</taxon>
        <taxon>Streptophyta</taxon>
        <taxon>Embryophyta</taxon>
        <taxon>Tracheophyta</taxon>
        <taxon>Spermatophyta</taxon>
        <taxon>Magnoliopsida</taxon>
        <taxon>eudicotyledons</taxon>
        <taxon>Gunneridae</taxon>
        <taxon>Pentapetalae</taxon>
        <taxon>rosids</taxon>
        <taxon>malvids</taxon>
        <taxon>Malvales</taxon>
        <taxon>Malvaceae</taxon>
        <taxon>Malvoideae</taxon>
        <taxon>Gossypium</taxon>
    </lineage>
</organism>
<dbReference type="EMBL" id="SMMG02000003">
    <property type="protein sequence ID" value="KAA3479572.1"/>
    <property type="molecule type" value="Genomic_DNA"/>
</dbReference>
<evidence type="ECO:0000313" key="2">
    <source>
        <dbReference type="Proteomes" id="UP000325315"/>
    </source>
</evidence>
<comment type="caution">
    <text evidence="1">The sequence shown here is derived from an EMBL/GenBank/DDBJ whole genome shotgun (WGS) entry which is preliminary data.</text>
</comment>
<dbReference type="AlphaFoldDB" id="A0A5B6WFJ3"/>
<accession>A0A5B6WFJ3</accession>
<protein>
    <submittedName>
        <fullName evidence="1">Uncharacterized protein</fullName>
    </submittedName>
</protein>
<gene>
    <name evidence="1" type="ORF">EPI10_020072</name>
</gene>
<keyword evidence="2" id="KW-1185">Reference proteome</keyword>
<evidence type="ECO:0000313" key="1">
    <source>
        <dbReference type="EMBL" id="KAA3479572.1"/>
    </source>
</evidence>
<sequence length="114" mass="13179">MAIFCETLEECDLVIWDSWDNGLHGREVDYQKIMSENGLIGESFYETNRDEIPLKLEELGNKLAIWMRQNYVNRREALTSLTSLLNKLDLVDPGEDSLAELVEVKLTLNMEVDK</sequence>
<proteinExistence type="predicted"/>
<dbReference type="Proteomes" id="UP000325315">
    <property type="component" value="Unassembled WGS sequence"/>
</dbReference>